<evidence type="ECO:0000313" key="2">
    <source>
        <dbReference type="Proteomes" id="UP000334019"/>
    </source>
</evidence>
<dbReference type="EMBL" id="CP045851">
    <property type="protein sequence ID" value="QGG95287.1"/>
    <property type="molecule type" value="Genomic_DNA"/>
</dbReference>
<dbReference type="KEGG" id="atq:GH723_09370"/>
<evidence type="ECO:0000313" key="1">
    <source>
        <dbReference type="EMBL" id="QGG95287.1"/>
    </source>
</evidence>
<keyword evidence="2" id="KW-1185">Reference proteome</keyword>
<dbReference type="RefSeq" id="WP_153759395.1">
    <property type="nucleotide sequence ID" value="NZ_CP045851.1"/>
</dbReference>
<dbReference type="AlphaFoldDB" id="A0A5Q2RMH3"/>
<sequence>MDLTWVAPLASLLLAIGALGWTARRIGRELVLTSERLEQLDVARRDLTLATREVAASIGRGPAAGSSGPHR</sequence>
<name>A0A5Q2RMH3_9ACTN</name>
<dbReference type="Proteomes" id="UP000334019">
    <property type="component" value="Chromosome"/>
</dbReference>
<organism evidence="1 2">
    <name type="scientific">Actinomarinicola tropica</name>
    <dbReference type="NCBI Taxonomy" id="2789776"/>
    <lineage>
        <taxon>Bacteria</taxon>
        <taxon>Bacillati</taxon>
        <taxon>Actinomycetota</taxon>
        <taxon>Acidimicrobiia</taxon>
        <taxon>Acidimicrobiales</taxon>
        <taxon>Iamiaceae</taxon>
        <taxon>Actinomarinicola</taxon>
    </lineage>
</organism>
<reference evidence="1 2" key="1">
    <citation type="submission" date="2019-11" db="EMBL/GenBank/DDBJ databases">
        <authorList>
            <person name="He Y."/>
        </authorList>
    </citation>
    <scope>NUCLEOTIDE SEQUENCE [LARGE SCALE GENOMIC DNA]</scope>
    <source>
        <strain evidence="1 2">SCSIO 58843</strain>
    </source>
</reference>
<accession>A0A5Q2RMH3</accession>
<proteinExistence type="predicted"/>
<gene>
    <name evidence="1" type="ORF">GH723_09370</name>
</gene>
<protein>
    <submittedName>
        <fullName evidence="1">Uncharacterized protein</fullName>
    </submittedName>
</protein>